<dbReference type="Gene3D" id="1.10.10.10">
    <property type="entry name" value="Winged helix-like DNA-binding domain superfamily/Winged helix DNA-binding domain"/>
    <property type="match status" value="1"/>
</dbReference>
<dbReference type="RefSeq" id="WP_194259522.1">
    <property type="nucleotide sequence ID" value="NZ_JABCQG010000006.1"/>
</dbReference>
<dbReference type="SUPFAM" id="SSF46689">
    <property type="entry name" value="Homeodomain-like"/>
    <property type="match status" value="2"/>
</dbReference>
<dbReference type="Gene3D" id="3.30.420.10">
    <property type="entry name" value="Ribonuclease H-like superfamily/Ribonuclease H"/>
    <property type="match status" value="1"/>
</dbReference>
<dbReference type="InterPro" id="IPR004189">
    <property type="entry name" value="Phage_Mu_transposase"/>
</dbReference>
<dbReference type="InterPro" id="IPR036397">
    <property type="entry name" value="RNaseH_sf"/>
</dbReference>
<dbReference type="SUPFAM" id="SSF46955">
    <property type="entry name" value="Putative DNA-binding domain"/>
    <property type="match status" value="1"/>
</dbReference>
<dbReference type="InterPro" id="IPR015126">
    <property type="entry name" value="Mu_I-gamma"/>
</dbReference>
<proteinExistence type="predicted"/>
<gene>
    <name evidence="3" type="ORF">HKD24_06320</name>
</gene>
<feature type="domain" description="HTH Mu-type" evidence="2">
    <location>
        <begin position="6"/>
        <end position="80"/>
    </location>
</feature>
<evidence type="ECO:0000259" key="1">
    <source>
        <dbReference type="PROSITE" id="PS50994"/>
    </source>
</evidence>
<dbReference type="Gene3D" id="1.10.10.60">
    <property type="entry name" value="Homeodomain-like"/>
    <property type="match status" value="2"/>
</dbReference>
<dbReference type="Gene3D" id="2.30.30.130">
    <property type="entry name" value="Transposase, Mu, C-terminal"/>
    <property type="match status" value="1"/>
</dbReference>
<evidence type="ECO:0000259" key="2">
    <source>
        <dbReference type="PROSITE" id="PS51702"/>
    </source>
</evidence>
<feature type="domain" description="Integrase catalytic" evidence="1">
    <location>
        <begin position="245"/>
        <end position="381"/>
    </location>
</feature>
<dbReference type="InterPro" id="IPR009061">
    <property type="entry name" value="DNA-bd_dom_put_sf"/>
</dbReference>
<sequence length="655" mass="73511">MSVSHSWYSASQLAELALPGMPGTARGIQIRAESENWLAPEREGQTWRRRQGRGGGFEFTPYALPLSARVKLAVAEAPARTEAFTEKREREDLWRRYEAMPEALRRKAERALEVINAVEALVASGTRKTTAVMMVAHETGVGKTTINNWYRDLRGLNRCDWLPALAPHYGAGGNAAECSPEAWEMLKADYLRVEQPNFTDCYRRTKRVADKEGWKMPSEKTMFRRMQALAPELLVLARQGVDALKRLYPAQQRRRDVFHALQAVNADGHRWDVFVKWEDGTIGRPVMVGFQDLFSGMILSWRIDKSENAETVRLAFGDMVETYGIPKMCYLDNGRNFASKWMTGGIPNRFRFKVKEDEPVGIMTQLGVEVHWTTPYSGQSKPIERAWRDLAQGAAKHPKFAGAWTGNNPMAKPENYASKAVPIDVFTETIAAEIREHNARTGRRSAVCGGKLSFMEAFKASYEASPIVKATAEQRRLWLMAAESIKPDRRTGEITLEGNRFWAEELMALRGQPCVVRFDPQALQEPLHVYRADGTFVVSADCIAAVGFSDKTAAQEHGRARRKFVKAAKEQLEATKTLSLKELAALSAPMLEDEPEPMEAKIVTPFQPAPRFHGNAALAPEPMQFEDDDEDQDAVEAAKILNFMGDRSGRKLISG</sequence>
<dbReference type="SUPFAM" id="SSF53098">
    <property type="entry name" value="Ribonuclease H-like"/>
    <property type="match status" value="1"/>
</dbReference>
<protein>
    <submittedName>
        <fullName evidence="3">Uncharacterized protein</fullName>
    </submittedName>
</protein>
<name>A0ABR9Y4G0_9PROT</name>
<dbReference type="PROSITE" id="PS51702">
    <property type="entry name" value="HTH_MU"/>
    <property type="match status" value="1"/>
</dbReference>
<dbReference type="Pfam" id="PF09039">
    <property type="entry name" value="HTH_Tnp_Mu_2"/>
    <property type="match status" value="1"/>
</dbReference>
<dbReference type="EMBL" id="JABCQG010000006">
    <property type="protein sequence ID" value="MBF0858828.1"/>
    <property type="molecule type" value="Genomic_DNA"/>
</dbReference>
<dbReference type="InterPro" id="IPR009004">
    <property type="entry name" value="Transposase_Mu_C"/>
</dbReference>
<dbReference type="Proteomes" id="UP000623107">
    <property type="component" value="Unassembled WGS sequence"/>
</dbReference>
<dbReference type="Pfam" id="PF02914">
    <property type="entry name" value="DDE_2"/>
    <property type="match status" value="1"/>
</dbReference>
<dbReference type="InterPro" id="IPR009057">
    <property type="entry name" value="Homeodomain-like_sf"/>
</dbReference>
<dbReference type="InterPro" id="IPR015378">
    <property type="entry name" value="Transposase-like_Mu_C"/>
</dbReference>
<dbReference type="SUPFAM" id="SSF50610">
    <property type="entry name" value="mu transposase, C-terminal domain"/>
    <property type="match status" value="1"/>
</dbReference>
<dbReference type="Pfam" id="PF02316">
    <property type="entry name" value="HTH_Tnp_Mu_1"/>
    <property type="match status" value="1"/>
</dbReference>
<reference evidence="3" key="1">
    <citation type="submission" date="2020-04" db="EMBL/GenBank/DDBJ databases">
        <authorList>
            <person name="Sombolestani A."/>
        </authorList>
    </citation>
    <scope>NUCLEOTIDE SEQUENCE</scope>
    <source>
        <strain evidence="3">LMG 31484</strain>
    </source>
</reference>
<reference evidence="3" key="2">
    <citation type="submission" date="2020-11" db="EMBL/GenBank/DDBJ databases">
        <title>Description of novel Gluconobacter species.</title>
        <authorList>
            <person name="Cleenwerck I."/>
            <person name="Cnockaert M."/>
            <person name="Borremans W."/>
            <person name="Wieme A.D."/>
            <person name="De Vuyst L."/>
            <person name="Vandamme P."/>
        </authorList>
    </citation>
    <scope>NUCLEOTIDE SEQUENCE</scope>
    <source>
        <strain evidence="3">LMG 31484</strain>
    </source>
</reference>
<comment type="caution">
    <text evidence="3">The sequence shown here is derived from an EMBL/GenBank/DDBJ whole genome shotgun (WGS) entry which is preliminary data.</text>
</comment>
<dbReference type="InterPro" id="IPR001584">
    <property type="entry name" value="Integrase_cat-core"/>
</dbReference>
<dbReference type="InterPro" id="IPR036388">
    <property type="entry name" value="WH-like_DNA-bd_sf"/>
</dbReference>
<evidence type="ECO:0000313" key="4">
    <source>
        <dbReference type="Proteomes" id="UP000623107"/>
    </source>
</evidence>
<dbReference type="Gene3D" id="6.10.250.2550">
    <property type="match status" value="1"/>
</dbReference>
<dbReference type="InterPro" id="IPR012337">
    <property type="entry name" value="RNaseH-like_sf"/>
</dbReference>
<dbReference type="PROSITE" id="PS50994">
    <property type="entry name" value="INTEGRASE"/>
    <property type="match status" value="1"/>
</dbReference>
<accession>A0ABR9Y4G0</accession>
<evidence type="ECO:0000313" key="3">
    <source>
        <dbReference type="EMBL" id="MBF0858828.1"/>
    </source>
</evidence>
<keyword evidence="4" id="KW-1185">Reference proteome</keyword>
<organism evidence="3 4">
    <name type="scientific">Gluconobacter vitians</name>
    <dbReference type="NCBI Taxonomy" id="2728102"/>
    <lineage>
        <taxon>Bacteria</taxon>
        <taxon>Pseudomonadati</taxon>
        <taxon>Pseudomonadota</taxon>
        <taxon>Alphaproteobacteria</taxon>
        <taxon>Acetobacterales</taxon>
        <taxon>Acetobacteraceae</taxon>
        <taxon>Gluconobacter</taxon>
    </lineage>
</organism>
<dbReference type="Pfam" id="PF09299">
    <property type="entry name" value="Mu-transpos_C"/>
    <property type="match status" value="1"/>
</dbReference>
<dbReference type="InterPro" id="IPR003314">
    <property type="entry name" value="Mu-type_HTH"/>
</dbReference>